<dbReference type="Pfam" id="PF00005">
    <property type="entry name" value="ABC_tran"/>
    <property type="match status" value="1"/>
</dbReference>
<dbReference type="SMART" id="SM00382">
    <property type="entry name" value="AAA"/>
    <property type="match status" value="1"/>
</dbReference>
<dbReference type="GO" id="GO:0005524">
    <property type="term" value="F:ATP binding"/>
    <property type="evidence" value="ECO:0007669"/>
    <property type="project" value="UniProtKB-KW"/>
</dbReference>
<comment type="caution">
    <text evidence="8">The sequence shown here is derived from an EMBL/GenBank/DDBJ whole genome shotgun (WGS) entry which is preliminary data.</text>
</comment>
<dbReference type="PANTHER" id="PTHR42794:SF1">
    <property type="entry name" value="HEMIN IMPORT ATP-BINDING PROTEIN HMUV"/>
    <property type="match status" value="1"/>
</dbReference>
<protein>
    <submittedName>
        <fullName evidence="8">Iron complex transport system ATP-binding protein</fullName>
    </submittedName>
</protein>
<dbReference type="Proteomes" id="UP001267710">
    <property type="component" value="Unassembled WGS sequence"/>
</dbReference>
<reference evidence="8 9" key="1">
    <citation type="submission" date="2023-08" db="EMBL/GenBank/DDBJ databases">
        <title>Functional and genomic diversity of the sorghum phyllosphere microbiome.</title>
        <authorList>
            <person name="Shade A."/>
        </authorList>
    </citation>
    <scope>NUCLEOTIDE SEQUENCE [LARGE SCALE GENOMIC DNA]</scope>
    <source>
        <strain evidence="8 9">SORGH_AS_0335</strain>
    </source>
</reference>
<evidence type="ECO:0000259" key="7">
    <source>
        <dbReference type="PROSITE" id="PS50893"/>
    </source>
</evidence>
<accession>A0ABU1IDI2</accession>
<evidence type="ECO:0000256" key="5">
    <source>
        <dbReference type="ARBA" id="ARBA00022967"/>
    </source>
</evidence>
<keyword evidence="9" id="KW-1185">Reference proteome</keyword>
<comment type="function">
    <text evidence="6">Part of the ABC transporter complex HmuTUV involved in hemin import. Responsible for energy coupling to the transport system.</text>
</comment>
<evidence type="ECO:0000313" key="9">
    <source>
        <dbReference type="Proteomes" id="UP001267710"/>
    </source>
</evidence>
<dbReference type="SUPFAM" id="SSF52540">
    <property type="entry name" value="P-loop containing nucleoside triphosphate hydrolases"/>
    <property type="match status" value="1"/>
</dbReference>
<dbReference type="InterPro" id="IPR003439">
    <property type="entry name" value="ABC_transporter-like_ATP-bd"/>
</dbReference>
<keyword evidence="5" id="KW-1278">Translocase</keyword>
<keyword evidence="3" id="KW-0547">Nucleotide-binding</keyword>
<gene>
    <name evidence="8" type="ORF">QE399_002984</name>
</gene>
<dbReference type="PANTHER" id="PTHR42794">
    <property type="entry name" value="HEMIN IMPORT ATP-BINDING PROTEIN HMUV"/>
    <property type="match status" value="1"/>
</dbReference>
<organism evidence="8 9">
    <name type="scientific">Paracidovorax wautersii</name>
    <dbReference type="NCBI Taxonomy" id="1177982"/>
    <lineage>
        <taxon>Bacteria</taxon>
        <taxon>Pseudomonadati</taxon>
        <taxon>Pseudomonadota</taxon>
        <taxon>Betaproteobacteria</taxon>
        <taxon>Burkholderiales</taxon>
        <taxon>Comamonadaceae</taxon>
        <taxon>Paracidovorax</taxon>
    </lineage>
</organism>
<dbReference type="RefSeq" id="WP_309829796.1">
    <property type="nucleotide sequence ID" value="NZ_JAVIZX010000001.1"/>
</dbReference>
<evidence type="ECO:0000256" key="2">
    <source>
        <dbReference type="ARBA" id="ARBA00022475"/>
    </source>
</evidence>
<feature type="domain" description="ABC transporter" evidence="7">
    <location>
        <begin position="27"/>
        <end position="258"/>
    </location>
</feature>
<evidence type="ECO:0000313" key="8">
    <source>
        <dbReference type="EMBL" id="MDR6215295.1"/>
    </source>
</evidence>
<name>A0ABU1IDI2_9BURK</name>
<keyword evidence="2" id="KW-1003">Cell membrane</keyword>
<keyword evidence="2" id="KW-0472">Membrane</keyword>
<dbReference type="InterPro" id="IPR027417">
    <property type="entry name" value="P-loop_NTPase"/>
</dbReference>
<sequence>MPLATTTATAAAALREGRAVPALGAVLQLQGAAFEVAGGRTLLAPTDVSVQPGECVALVGPNGAGKSTLLRLLAARLAPTRGAVRVLGQNLADWPAAERARHVALLGQGDAVEPGLRVQDYVAFGRLPHQQRASRAQHAQAVAHALHTCSATALAARTLGSLSGGERQRVHLARALAQEPALLLLDEPTNHLDLAARADLLALVRGLGITVIAALHELGLVPGFATRAWVLHQGQLVADGPPAQALSTERVAAVFGMELVHAHHPRHGGTLWAFERAASA</sequence>
<evidence type="ECO:0000256" key="1">
    <source>
        <dbReference type="ARBA" id="ARBA00022448"/>
    </source>
</evidence>
<evidence type="ECO:0000256" key="6">
    <source>
        <dbReference type="ARBA" id="ARBA00037066"/>
    </source>
</evidence>
<evidence type="ECO:0000256" key="4">
    <source>
        <dbReference type="ARBA" id="ARBA00022840"/>
    </source>
</evidence>
<evidence type="ECO:0000256" key="3">
    <source>
        <dbReference type="ARBA" id="ARBA00022741"/>
    </source>
</evidence>
<keyword evidence="4 8" id="KW-0067">ATP-binding</keyword>
<keyword evidence="1" id="KW-0813">Transport</keyword>
<dbReference type="InterPro" id="IPR003593">
    <property type="entry name" value="AAA+_ATPase"/>
</dbReference>
<dbReference type="EMBL" id="JAVIZX010000001">
    <property type="protein sequence ID" value="MDR6215295.1"/>
    <property type="molecule type" value="Genomic_DNA"/>
</dbReference>
<proteinExistence type="predicted"/>
<dbReference type="PROSITE" id="PS50893">
    <property type="entry name" value="ABC_TRANSPORTER_2"/>
    <property type="match status" value="1"/>
</dbReference>
<dbReference type="Gene3D" id="3.40.50.300">
    <property type="entry name" value="P-loop containing nucleotide triphosphate hydrolases"/>
    <property type="match status" value="1"/>
</dbReference>